<organism evidence="2 3">
    <name type="scientific">Triangularia setosa</name>
    <dbReference type="NCBI Taxonomy" id="2587417"/>
    <lineage>
        <taxon>Eukaryota</taxon>
        <taxon>Fungi</taxon>
        <taxon>Dikarya</taxon>
        <taxon>Ascomycota</taxon>
        <taxon>Pezizomycotina</taxon>
        <taxon>Sordariomycetes</taxon>
        <taxon>Sordariomycetidae</taxon>
        <taxon>Sordariales</taxon>
        <taxon>Podosporaceae</taxon>
        <taxon>Triangularia</taxon>
    </lineage>
</organism>
<sequence>MPATILVGLCPAATLTSLWELAARNPTAHVQPFTLSAHKIVNVPSNWNDKLSSIKNNNKNVYQYIRIALENANLGDGDGFFNDRISSWRCNTKQSRVAMADVTEGIVMEIPDIAATE</sequence>
<name>A0AAN7A4J5_9PEZI</name>
<evidence type="ECO:0000313" key="2">
    <source>
        <dbReference type="EMBL" id="KAK4172177.1"/>
    </source>
</evidence>
<dbReference type="AlphaFoldDB" id="A0AAN7A4J5"/>
<keyword evidence="3" id="KW-1185">Reference proteome</keyword>
<evidence type="ECO:0008006" key="4">
    <source>
        <dbReference type="Google" id="ProtNLM"/>
    </source>
</evidence>
<proteinExistence type="predicted"/>
<reference evidence="2" key="2">
    <citation type="submission" date="2023-05" db="EMBL/GenBank/DDBJ databases">
        <authorList>
            <consortium name="Lawrence Berkeley National Laboratory"/>
            <person name="Steindorff A."/>
            <person name="Hensen N."/>
            <person name="Bonometti L."/>
            <person name="Westerberg I."/>
            <person name="Brannstrom I.O."/>
            <person name="Guillou S."/>
            <person name="Cros-Aarteil S."/>
            <person name="Calhoun S."/>
            <person name="Haridas S."/>
            <person name="Kuo A."/>
            <person name="Mondo S."/>
            <person name="Pangilinan J."/>
            <person name="Riley R."/>
            <person name="Labutti K."/>
            <person name="Andreopoulos B."/>
            <person name="Lipzen A."/>
            <person name="Chen C."/>
            <person name="Yanf M."/>
            <person name="Daum C."/>
            <person name="Ng V."/>
            <person name="Clum A."/>
            <person name="Ohm R."/>
            <person name="Martin F."/>
            <person name="Silar P."/>
            <person name="Natvig D."/>
            <person name="Lalanne C."/>
            <person name="Gautier V."/>
            <person name="Ament-Velasquez S.L."/>
            <person name="Kruys A."/>
            <person name="Hutchinson M.I."/>
            <person name="Powell A.J."/>
            <person name="Barry K."/>
            <person name="Miller A.N."/>
            <person name="Grigoriev I.V."/>
            <person name="Debuchy R."/>
            <person name="Gladieux P."/>
            <person name="Thoren M.H."/>
            <person name="Johannesson H."/>
        </authorList>
    </citation>
    <scope>NUCLEOTIDE SEQUENCE</scope>
    <source>
        <strain evidence="2">CBS 892.96</strain>
    </source>
</reference>
<comment type="caution">
    <text evidence="2">The sequence shown here is derived from an EMBL/GenBank/DDBJ whole genome shotgun (WGS) entry which is preliminary data.</text>
</comment>
<protein>
    <recommendedName>
        <fullName evidence="4">Polyketide synthase</fullName>
    </recommendedName>
</protein>
<evidence type="ECO:0000256" key="1">
    <source>
        <dbReference type="SAM" id="SignalP"/>
    </source>
</evidence>
<feature type="signal peptide" evidence="1">
    <location>
        <begin position="1"/>
        <end position="16"/>
    </location>
</feature>
<accession>A0AAN7A4J5</accession>
<keyword evidence="1" id="KW-0732">Signal</keyword>
<gene>
    <name evidence="2" type="ORF">QBC36DRAFT_315083</name>
</gene>
<reference evidence="2" key="1">
    <citation type="journal article" date="2023" name="Mol. Phylogenet. Evol.">
        <title>Genome-scale phylogeny and comparative genomics of the fungal order Sordariales.</title>
        <authorList>
            <person name="Hensen N."/>
            <person name="Bonometti L."/>
            <person name="Westerberg I."/>
            <person name="Brannstrom I.O."/>
            <person name="Guillou S."/>
            <person name="Cros-Aarteil S."/>
            <person name="Calhoun S."/>
            <person name="Haridas S."/>
            <person name="Kuo A."/>
            <person name="Mondo S."/>
            <person name="Pangilinan J."/>
            <person name="Riley R."/>
            <person name="LaButti K."/>
            <person name="Andreopoulos B."/>
            <person name="Lipzen A."/>
            <person name="Chen C."/>
            <person name="Yan M."/>
            <person name="Daum C."/>
            <person name="Ng V."/>
            <person name="Clum A."/>
            <person name="Steindorff A."/>
            <person name="Ohm R.A."/>
            <person name="Martin F."/>
            <person name="Silar P."/>
            <person name="Natvig D.O."/>
            <person name="Lalanne C."/>
            <person name="Gautier V."/>
            <person name="Ament-Velasquez S.L."/>
            <person name="Kruys A."/>
            <person name="Hutchinson M.I."/>
            <person name="Powell A.J."/>
            <person name="Barry K."/>
            <person name="Miller A.N."/>
            <person name="Grigoriev I.V."/>
            <person name="Debuchy R."/>
            <person name="Gladieux P."/>
            <person name="Hiltunen Thoren M."/>
            <person name="Johannesson H."/>
        </authorList>
    </citation>
    <scope>NUCLEOTIDE SEQUENCE</scope>
    <source>
        <strain evidence="2">CBS 892.96</strain>
    </source>
</reference>
<feature type="chain" id="PRO_5042823771" description="Polyketide synthase" evidence="1">
    <location>
        <begin position="17"/>
        <end position="117"/>
    </location>
</feature>
<evidence type="ECO:0000313" key="3">
    <source>
        <dbReference type="Proteomes" id="UP001302321"/>
    </source>
</evidence>
<dbReference type="Proteomes" id="UP001302321">
    <property type="component" value="Unassembled WGS sequence"/>
</dbReference>
<dbReference type="EMBL" id="MU866456">
    <property type="protein sequence ID" value="KAK4172177.1"/>
    <property type="molecule type" value="Genomic_DNA"/>
</dbReference>